<name>A0ABV9FR80_9NOCA</name>
<dbReference type="Proteomes" id="UP001595914">
    <property type="component" value="Unassembled WGS sequence"/>
</dbReference>
<dbReference type="Pfam" id="PF08310">
    <property type="entry name" value="LGFP"/>
    <property type="match status" value="3"/>
</dbReference>
<proteinExistence type="predicted"/>
<gene>
    <name evidence="2" type="ORF">ACFO6S_07390</name>
</gene>
<dbReference type="EMBL" id="JBHSFO010000003">
    <property type="protein sequence ID" value="MFC4603503.1"/>
    <property type="molecule type" value="Genomic_DNA"/>
</dbReference>
<feature type="compositionally biased region" description="Low complexity" evidence="1">
    <location>
        <begin position="1"/>
        <end position="48"/>
    </location>
</feature>
<feature type="compositionally biased region" description="Low complexity" evidence="1">
    <location>
        <begin position="80"/>
        <end position="98"/>
    </location>
</feature>
<sequence>MSTASAAPSTTPTPTPSAVEETAETTSSAAPTTTTTTTTVLAPTTEVTDPVVGETTTAPTASPRTVPPEPSASAQLETNAPATTTPEPTPSAATAPAANGKKIPYTGKPTENPNETIVPGKMRSDREEIPGGYTKEQADKAEMKEARTQKQERTARGGLLGVPPPGCENYWPTDWNVCGAIRDKYNALGGPLSFLLLPTSHELVNPDGFGRRSHFANGPIYWSAATGAHPVVNVFHQKWGEKGWEGGFLGYPKTDEVVLNGGRLQDFQGATIYWTVLTGAHPVGGAIRDRWAQTGWEGGWLGWPTEDELVVGHNGEGRMNRFQNGVIYWSPATGAHSVRGDILTQWALAGYEKSTYGYPTNEGIGDGTGWFTQ</sequence>
<dbReference type="RefSeq" id="WP_378415542.1">
    <property type="nucleotide sequence ID" value="NZ_JBHSFO010000003.1"/>
</dbReference>
<organism evidence="2 3">
    <name type="scientific">Rhodococcus kronopolitis</name>
    <dbReference type="NCBI Taxonomy" id="1460226"/>
    <lineage>
        <taxon>Bacteria</taxon>
        <taxon>Bacillati</taxon>
        <taxon>Actinomycetota</taxon>
        <taxon>Actinomycetes</taxon>
        <taxon>Mycobacteriales</taxon>
        <taxon>Nocardiaceae</taxon>
        <taxon>Rhodococcus</taxon>
    </lineage>
</organism>
<reference evidence="3" key="1">
    <citation type="journal article" date="2019" name="Int. J. Syst. Evol. Microbiol.">
        <title>The Global Catalogue of Microorganisms (GCM) 10K type strain sequencing project: providing services to taxonomists for standard genome sequencing and annotation.</title>
        <authorList>
            <consortium name="The Broad Institute Genomics Platform"/>
            <consortium name="The Broad Institute Genome Sequencing Center for Infectious Disease"/>
            <person name="Wu L."/>
            <person name="Ma J."/>
        </authorList>
    </citation>
    <scope>NUCLEOTIDE SEQUENCE [LARGE SCALE GENOMIC DNA]</scope>
    <source>
        <strain evidence="3">CCUG 54520</strain>
    </source>
</reference>
<accession>A0ABV9FR80</accession>
<evidence type="ECO:0000313" key="2">
    <source>
        <dbReference type="EMBL" id="MFC4603503.1"/>
    </source>
</evidence>
<keyword evidence="3" id="KW-1185">Reference proteome</keyword>
<protein>
    <submittedName>
        <fullName evidence="2">LGFP repeat-containing protein</fullName>
    </submittedName>
</protein>
<evidence type="ECO:0000313" key="3">
    <source>
        <dbReference type="Proteomes" id="UP001595914"/>
    </source>
</evidence>
<feature type="compositionally biased region" description="Polar residues" evidence="1">
    <location>
        <begin position="54"/>
        <end position="63"/>
    </location>
</feature>
<comment type="caution">
    <text evidence="2">The sequence shown here is derived from an EMBL/GenBank/DDBJ whole genome shotgun (WGS) entry which is preliminary data.</text>
</comment>
<dbReference type="InterPro" id="IPR013207">
    <property type="entry name" value="LGFP"/>
</dbReference>
<evidence type="ECO:0000256" key="1">
    <source>
        <dbReference type="SAM" id="MobiDB-lite"/>
    </source>
</evidence>
<feature type="region of interest" description="Disordered" evidence="1">
    <location>
        <begin position="1"/>
        <end position="119"/>
    </location>
</feature>